<dbReference type="InterPro" id="IPR001123">
    <property type="entry name" value="LeuE-type"/>
</dbReference>
<dbReference type="AlphaFoldDB" id="A0A3M0G1R6"/>
<feature type="transmembrane region" description="Helical" evidence="6">
    <location>
        <begin position="147"/>
        <end position="168"/>
    </location>
</feature>
<evidence type="ECO:0000313" key="7">
    <source>
        <dbReference type="EMBL" id="RMB58518.1"/>
    </source>
</evidence>
<keyword evidence="2" id="KW-1003">Cell membrane</keyword>
<evidence type="ECO:0000256" key="2">
    <source>
        <dbReference type="ARBA" id="ARBA00022475"/>
    </source>
</evidence>
<evidence type="ECO:0000256" key="1">
    <source>
        <dbReference type="ARBA" id="ARBA00004651"/>
    </source>
</evidence>
<gene>
    <name evidence="7" type="ORF">EAX61_09435</name>
</gene>
<sequence>METTKLFLITYFAALAGVIPPGLINMSVAKTCVQQGRNSGLIVAIGASIIVMVQALIAILLAKYIFGNPFVRNMLLRTGLVIFIFMAIFFFIKARKGKVKTVQITNHSGLRSLGKGMMMGVLNVLPIPYFCALGAALNVSGKVDYDVLAIAVFIAAATAGTFTALYGYVAFFDKISKKSESFARYSNYFMAILMVVLVIVTLIRTVYFE</sequence>
<organism evidence="7 8">
    <name type="scientific">Dokdonia sinensis</name>
    <dbReference type="NCBI Taxonomy" id="2479847"/>
    <lineage>
        <taxon>Bacteria</taxon>
        <taxon>Pseudomonadati</taxon>
        <taxon>Bacteroidota</taxon>
        <taxon>Flavobacteriia</taxon>
        <taxon>Flavobacteriales</taxon>
        <taxon>Flavobacteriaceae</taxon>
        <taxon>Dokdonia</taxon>
    </lineage>
</organism>
<comment type="subcellular location">
    <subcellularLocation>
        <location evidence="1">Cell membrane</location>
        <topology evidence="1">Multi-pass membrane protein</topology>
    </subcellularLocation>
</comment>
<comment type="caution">
    <text evidence="7">The sequence shown here is derived from an EMBL/GenBank/DDBJ whole genome shotgun (WGS) entry which is preliminary data.</text>
</comment>
<dbReference type="RefSeq" id="WP_121917442.1">
    <property type="nucleotide sequence ID" value="NZ_REFV01000008.1"/>
</dbReference>
<evidence type="ECO:0000256" key="3">
    <source>
        <dbReference type="ARBA" id="ARBA00022692"/>
    </source>
</evidence>
<keyword evidence="3 6" id="KW-0812">Transmembrane</keyword>
<evidence type="ECO:0000256" key="6">
    <source>
        <dbReference type="SAM" id="Phobius"/>
    </source>
</evidence>
<reference evidence="7 8" key="1">
    <citation type="submission" date="2018-10" db="EMBL/GenBank/DDBJ databases">
        <title>Dokdonia luteus sp. nov., isolated from sea water.</title>
        <authorList>
            <person name="Zhou L.Y."/>
            <person name="Du Z.J."/>
        </authorList>
    </citation>
    <scope>NUCLEOTIDE SEQUENCE [LARGE SCALE GENOMIC DNA]</scope>
    <source>
        <strain evidence="7 8">SH27</strain>
    </source>
</reference>
<dbReference type="Proteomes" id="UP000281985">
    <property type="component" value="Unassembled WGS sequence"/>
</dbReference>
<dbReference type="GO" id="GO:0005886">
    <property type="term" value="C:plasma membrane"/>
    <property type="evidence" value="ECO:0007669"/>
    <property type="project" value="UniProtKB-SubCell"/>
</dbReference>
<proteinExistence type="predicted"/>
<feature type="transmembrane region" description="Helical" evidence="6">
    <location>
        <begin position="74"/>
        <end position="92"/>
    </location>
</feature>
<dbReference type="GO" id="GO:0006865">
    <property type="term" value="P:amino acid transport"/>
    <property type="evidence" value="ECO:0007669"/>
    <property type="project" value="InterPro"/>
</dbReference>
<feature type="transmembrane region" description="Helical" evidence="6">
    <location>
        <begin position="188"/>
        <end position="207"/>
    </location>
</feature>
<evidence type="ECO:0000256" key="4">
    <source>
        <dbReference type="ARBA" id="ARBA00022989"/>
    </source>
</evidence>
<accession>A0A3M0G1R6</accession>
<evidence type="ECO:0000256" key="5">
    <source>
        <dbReference type="ARBA" id="ARBA00023136"/>
    </source>
</evidence>
<keyword evidence="8" id="KW-1185">Reference proteome</keyword>
<name>A0A3M0G1R6_9FLAO</name>
<feature type="transmembrane region" description="Helical" evidence="6">
    <location>
        <begin position="113"/>
        <end position="135"/>
    </location>
</feature>
<dbReference type="Pfam" id="PF01810">
    <property type="entry name" value="LysE"/>
    <property type="match status" value="1"/>
</dbReference>
<protein>
    <submittedName>
        <fullName evidence="7">Lysine transporter LysE</fullName>
    </submittedName>
</protein>
<feature type="transmembrane region" description="Helical" evidence="6">
    <location>
        <begin position="40"/>
        <end position="62"/>
    </location>
</feature>
<dbReference type="OrthoDB" id="1451945at2"/>
<keyword evidence="5 6" id="KW-0472">Membrane</keyword>
<feature type="transmembrane region" description="Helical" evidence="6">
    <location>
        <begin position="6"/>
        <end position="28"/>
    </location>
</feature>
<dbReference type="EMBL" id="REFV01000008">
    <property type="protein sequence ID" value="RMB58518.1"/>
    <property type="molecule type" value="Genomic_DNA"/>
</dbReference>
<keyword evidence="4 6" id="KW-1133">Transmembrane helix</keyword>
<evidence type="ECO:0000313" key="8">
    <source>
        <dbReference type="Proteomes" id="UP000281985"/>
    </source>
</evidence>